<evidence type="ECO:0000313" key="9">
    <source>
        <dbReference type="Proteomes" id="UP000030653"/>
    </source>
</evidence>
<dbReference type="AlphaFoldDB" id="M5GDQ7"/>
<evidence type="ECO:0000256" key="3">
    <source>
        <dbReference type="ARBA" id="ARBA00023125"/>
    </source>
</evidence>
<dbReference type="HOGENOM" id="CLU_1023155_0_0_1"/>
<dbReference type="GO" id="GO:0046983">
    <property type="term" value="F:protein dimerization activity"/>
    <property type="evidence" value="ECO:0007669"/>
    <property type="project" value="InterPro"/>
</dbReference>
<dbReference type="STRING" id="1858805.M5GDQ7"/>
<organism evidence="8 9">
    <name type="scientific">Dacryopinax primogenitus (strain DJM 731)</name>
    <name type="common">Brown rot fungus</name>
    <dbReference type="NCBI Taxonomy" id="1858805"/>
    <lineage>
        <taxon>Eukaryota</taxon>
        <taxon>Fungi</taxon>
        <taxon>Dikarya</taxon>
        <taxon>Basidiomycota</taxon>
        <taxon>Agaricomycotina</taxon>
        <taxon>Dacrymycetes</taxon>
        <taxon>Dacrymycetales</taxon>
        <taxon>Dacrymycetaceae</taxon>
        <taxon>Dacryopinax</taxon>
    </lineage>
</organism>
<protein>
    <recommendedName>
        <fullName evidence="7">BHLH domain-containing protein</fullName>
    </recommendedName>
</protein>
<dbReference type="GeneID" id="63692194"/>
<keyword evidence="2" id="KW-0805">Transcription regulation</keyword>
<name>M5GDQ7_DACPD</name>
<feature type="domain" description="BHLH" evidence="7">
    <location>
        <begin position="112"/>
        <end position="188"/>
    </location>
</feature>
<evidence type="ECO:0000256" key="6">
    <source>
        <dbReference type="SAM" id="MobiDB-lite"/>
    </source>
</evidence>
<evidence type="ECO:0000256" key="2">
    <source>
        <dbReference type="ARBA" id="ARBA00023015"/>
    </source>
</evidence>
<dbReference type="InterPro" id="IPR011598">
    <property type="entry name" value="bHLH_dom"/>
</dbReference>
<keyword evidence="5" id="KW-0539">Nucleus</keyword>
<dbReference type="PANTHER" id="PTHR15741">
    <property type="entry name" value="BASIC HELIX-LOOP-HELIX ZIP TRANSCRIPTION FACTOR"/>
    <property type="match status" value="1"/>
</dbReference>
<gene>
    <name evidence="8" type="ORF">DACRYDRAFT_93182</name>
</gene>
<dbReference type="SUPFAM" id="SSF47459">
    <property type="entry name" value="HLH, helix-loop-helix DNA-binding domain"/>
    <property type="match status" value="1"/>
</dbReference>
<proteinExistence type="predicted"/>
<dbReference type="InterPro" id="IPR036638">
    <property type="entry name" value="HLH_DNA-bd_sf"/>
</dbReference>
<keyword evidence="4" id="KW-0804">Transcription</keyword>
<evidence type="ECO:0000313" key="8">
    <source>
        <dbReference type="EMBL" id="EJU04727.1"/>
    </source>
</evidence>
<evidence type="ECO:0000256" key="4">
    <source>
        <dbReference type="ARBA" id="ARBA00023163"/>
    </source>
</evidence>
<dbReference type="PANTHER" id="PTHR15741:SF27">
    <property type="entry name" value="TRANSCRIPTION FACTOR AP-4"/>
    <property type="match status" value="1"/>
</dbReference>
<feature type="compositionally biased region" description="Low complexity" evidence="6">
    <location>
        <begin position="66"/>
        <end position="78"/>
    </location>
</feature>
<dbReference type="GO" id="GO:0000981">
    <property type="term" value="F:DNA-binding transcription factor activity, RNA polymerase II-specific"/>
    <property type="evidence" value="ECO:0007669"/>
    <property type="project" value="TreeGrafter"/>
</dbReference>
<dbReference type="Proteomes" id="UP000030653">
    <property type="component" value="Unassembled WGS sequence"/>
</dbReference>
<keyword evidence="9" id="KW-1185">Reference proteome</keyword>
<dbReference type="InterPro" id="IPR052207">
    <property type="entry name" value="Max-like/E-box_TFs"/>
</dbReference>
<dbReference type="GO" id="GO:0000978">
    <property type="term" value="F:RNA polymerase II cis-regulatory region sequence-specific DNA binding"/>
    <property type="evidence" value="ECO:0007669"/>
    <property type="project" value="TreeGrafter"/>
</dbReference>
<feature type="compositionally biased region" description="Polar residues" evidence="6">
    <location>
        <begin position="26"/>
        <end position="44"/>
    </location>
</feature>
<evidence type="ECO:0000256" key="5">
    <source>
        <dbReference type="ARBA" id="ARBA00023242"/>
    </source>
</evidence>
<dbReference type="OMA" id="HRKQPHE"/>
<dbReference type="Gene3D" id="4.10.280.10">
    <property type="entry name" value="Helix-loop-helix DNA-binding domain"/>
    <property type="match status" value="1"/>
</dbReference>
<keyword evidence="3" id="KW-0238">DNA-binding</keyword>
<comment type="subcellular location">
    <subcellularLocation>
        <location evidence="1">Nucleus</location>
    </subcellularLocation>
</comment>
<dbReference type="OrthoDB" id="5778525at2759"/>
<feature type="compositionally biased region" description="Polar residues" evidence="6">
    <location>
        <begin position="1"/>
        <end position="11"/>
    </location>
</feature>
<evidence type="ECO:0000259" key="7">
    <source>
        <dbReference type="PROSITE" id="PS50888"/>
    </source>
</evidence>
<sequence length="272" mass="29386">MPQFPTPTAAQGQGYGSFPGYLSLSARGQTTAPKPSNPAPQTGVQGEPKRTPPSPPAQPAPKRSKTSSTDASSQSQWSPTQPCPTESDTKRAMAGMTSTVKTRPVALLSGEQKKASHIHSEQKRRATIRKGYEALCEVLLSLRDVVAAGGERKGKGRKRQEEEELGLGGVVKSEALVLTKTIEHVESLLAERNKLLTEHAHLASSLPAHERPPPYVPGQMTSLQPGARELRVWETPWYGGSGLPPAHMREAMIWMKGLGGEDEDEDEEGEED</sequence>
<feature type="region of interest" description="Disordered" evidence="6">
    <location>
        <begin position="1"/>
        <end position="98"/>
    </location>
</feature>
<dbReference type="GO" id="GO:0005634">
    <property type="term" value="C:nucleus"/>
    <property type="evidence" value="ECO:0007669"/>
    <property type="project" value="UniProtKB-SubCell"/>
</dbReference>
<reference evidence="8 9" key="1">
    <citation type="journal article" date="2012" name="Science">
        <title>The Paleozoic origin of enzymatic lignin decomposition reconstructed from 31 fungal genomes.</title>
        <authorList>
            <person name="Floudas D."/>
            <person name="Binder M."/>
            <person name="Riley R."/>
            <person name="Barry K."/>
            <person name="Blanchette R.A."/>
            <person name="Henrissat B."/>
            <person name="Martinez A.T."/>
            <person name="Otillar R."/>
            <person name="Spatafora J.W."/>
            <person name="Yadav J.S."/>
            <person name="Aerts A."/>
            <person name="Benoit I."/>
            <person name="Boyd A."/>
            <person name="Carlson A."/>
            <person name="Copeland A."/>
            <person name="Coutinho P.M."/>
            <person name="de Vries R.P."/>
            <person name="Ferreira P."/>
            <person name="Findley K."/>
            <person name="Foster B."/>
            <person name="Gaskell J."/>
            <person name="Glotzer D."/>
            <person name="Gorecki P."/>
            <person name="Heitman J."/>
            <person name="Hesse C."/>
            <person name="Hori C."/>
            <person name="Igarashi K."/>
            <person name="Jurgens J.A."/>
            <person name="Kallen N."/>
            <person name="Kersten P."/>
            <person name="Kohler A."/>
            <person name="Kuees U."/>
            <person name="Kumar T.K.A."/>
            <person name="Kuo A."/>
            <person name="LaButti K."/>
            <person name="Larrondo L.F."/>
            <person name="Lindquist E."/>
            <person name="Ling A."/>
            <person name="Lombard V."/>
            <person name="Lucas S."/>
            <person name="Lundell T."/>
            <person name="Martin R."/>
            <person name="McLaughlin D.J."/>
            <person name="Morgenstern I."/>
            <person name="Morin E."/>
            <person name="Murat C."/>
            <person name="Nagy L.G."/>
            <person name="Nolan M."/>
            <person name="Ohm R.A."/>
            <person name="Patyshakuliyeva A."/>
            <person name="Rokas A."/>
            <person name="Ruiz-Duenas F.J."/>
            <person name="Sabat G."/>
            <person name="Salamov A."/>
            <person name="Samejima M."/>
            <person name="Schmutz J."/>
            <person name="Slot J.C."/>
            <person name="St John F."/>
            <person name="Stenlid J."/>
            <person name="Sun H."/>
            <person name="Sun S."/>
            <person name="Syed K."/>
            <person name="Tsang A."/>
            <person name="Wiebenga A."/>
            <person name="Young D."/>
            <person name="Pisabarro A."/>
            <person name="Eastwood D.C."/>
            <person name="Martin F."/>
            <person name="Cullen D."/>
            <person name="Grigoriev I.V."/>
            <person name="Hibbett D.S."/>
        </authorList>
    </citation>
    <scope>NUCLEOTIDE SEQUENCE [LARGE SCALE GENOMIC DNA]</scope>
    <source>
        <strain evidence="8 9">DJM-731 SS1</strain>
    </source>
</reference>
<dbReference type="EMBL" id="JH795857">
    <property type="protein sequence ID" value="EJU04727.1"/>
    <property type="molecule type" value="Genomic_DNA"/>
</dbReference>
<dbReference type="RefSeq" id="XP_040631621.1">
    <property type="nucleotide sequence ID" value="XM_040777132.1"/>
</dbReference>
<evidence type="ECO:0000256" key="1">
    <source>
        <dbReference type="ARBA" id="ARBA00004123"/>
    </source>
</evidence>
<accession>M5GDQ7</accession>
<dbReference type="PROSITE" id="PS50888">
    <property type="entry name" value="BHLH"/>
    <property type="match status" value="1"/>
</dbReference>